<feature type="signal peptide" evidence="3">
    <location>
        <begin position="1"/>
        <end position="26"/>
    </location>
</feature>
<keyword evidence="6" id="KW-1185">Reference proteome</keyword>
<dbReference type="EMBL" id="SJPP01000001">
    <property type="protein sequence ID" value="TWU12540.1"/>
    <property type="molecule type" value="Genomic_DNA"/>
</dbReference>
<dbReference type="InterPro" id="IPR029018">
    <property type="entry name" value="Hex-like_dom2"/>
</dbReference>
<dbReference type="Proteomes" id="UP000320735">
    <property type="component" value="Unassembled WGS sequence"/>
</dbReference>
<evidence type="ECO:0000313" key="5">
    <source>
        <dbReference type="EMBL" id="TWU12540.1"/>
    </source>
</evidence>
<feature type="chain" id="PRO_5022876295" description="Beta-hexosaminidase bacterial type N-terminal domain-containing protein" evidence="3">
    <location>
        <begin position="27"/>
        <end position="799"/>
    </location>
</feature>
<keyword evidence="3" id="KW-0732">Signal</keyword>
<reference evidence="5 6" key="1">
    <citation type="submission" date="2019-02" db="EMBL/GenBank/DDBJ databases">
        <title>Deep-cultivation of Planctomycetes and their phenomic and genomic characterization uncovers novel biology.</title>
        <authorList>
            <person name="Wiegand S."/>
            <person name="Jogler M."/>
            <person name="Boedeker C."/>
            <person name="Pinto D."/>
            <person name="Vollmers J."/>
            <person name="Rivas-Marin E."/>
            <person name="Kohn T."/>
            <person name="Peeters S.H."/>
            <person name="Heuer A."/>
            <person name="Rast P."/>
            <person name="Oberbeckmann S."/>
            <person name="Bunk B."/>
            <person name="Jeske O."/>
            <person name="Meyerdierks A."/>
            <person name="Storesund J.E."/>
            <person name="Kallscheuer N."/>
            <person name="Luecker S."/>
            <person name="Lage O.M."/>
            <person name="Pohl T."/>
            <person name="Merkel B.J."/>
            <person name="Hornburger P."/>
            <person name="Mueller R.-W."/>
            <person name="Bruemmer F."/>
            <person name="Labrenz M."/>
            <person name="Spormann A.M."/>
            <person name="Op Den Camp H."/>
            <person name="Overmann J."/>
            <person name="Amann R."/>
            <person name="Jetten M.S.M."/>
            <person name="Mascher T."/>
            <person name="Medema M.H."/>
            <person name="Devos D.P."/>
            <person name="Kaster A.-K."/>
            <person name="Ovreas L."/>
            <person name="Rohde M."/>
            <person name="Galperin M.Y."/>
            <person name="Jogler C."/>
        </authorList>
    </citation>
    <scope>NUCLEOTIDE SEQUENCE [LARGE SCALE GENOMIC DNA]</scope>
    <source>
        <strain evidence="5 6">CA54</strain>
    </source>
</reference>
<dbReference type="OrthoDB" id="7167803at2"/>
<comment type="caution">
    <text evidence="5">The sequence shown here is derived from an EMBL/GenBank/DDBJ whole genome shotgun (WGS) entry which is preliminary data.</text>
</comment>
<gene>
    <name evidence="5" type="ORF">CA54_13640</name>
</gene>
<keyword evidence="2" id="KW-0326">Glycosidase</keyword>
<dbReference type="RefSeq" id="WP_146369996.1">
    <property type="nucleotide sequence ID" value="NZ_SJPP01000001.1"/>
</dbReference>
<name>A0A5C6BKG5_9PLAN</name>
<dbReference type="Gene3D" id="3.30.379.10">
    <property type="entry name" value="Chitobiase/beta-hexosaminidase domain 2-like"/>
    <property type="match status" value="1"/>
</dbReference>
<dbReference type="AlphaFoldDB" id="A0A5C6BKG5"/>
<sequence precursor="true">MNHIQRIGLLAFLGLLILAGSGAPLAAAEWVDLQDAVVVVRDGDLPQTEQTAATVLIEEIKKRTGIKLPQTDKWPAGKTVIALTSNANVTDWKTPLPMRKGEDLPETQPEGYRISVQQRDDAAPIVWIQGADPRGVLFGVGALLRNLQWGQETAKLPADLDIATAPVSPIRGHQLGYRATANSWDAWTEAQFDQYIRELALFGTNAIENIPFQDGRKNSMMKYSRQDMNRKLSEICARYGLDYWVWTPADFDLNDKKLRSEMLDKHERLYRDCQRLDGVFFPAGDPGDNPPELVLPFLEELSERLIAIHPETRIWLSLQRLSRRDVESIFDYIKTNNPKWLGGLVAGPSSPPAPLIRNSLPPQYQFRLYPDITHNKLCQYVVPWWDPAYALTLGREAINPRPREYAEIHNRLAPYTDGFISYSDGVHDDVNKIVWSMLGWDPHRDVREILIEYCRVFFDPAIAPAAADGILALEKNWQGALADNGAVEGTVLYWNELEKQAPQLSGNWRWQMNLLRANYDAFTRRRLIYETELENQANGILAQAPEIGTQAAMKQALDVLNRAQTDPISPELHARIEELCQDLFESIALQSSVEKYNASGAERGAFLDFVDHPLNNRWWLEDRFTEIAKLLSEEERLKELEIIRTWENPGAGSFYDDLGNIAKSPRLIRWNPAGTNPAHVIRSPSTTYWWLDNGKSRARPSWLTTMEAGTKVVYEGLDPNANYVVRVAGYGQSLLRADGQRLPTSLDKRGLGEFKEFPVPKEMLKDRKLTITWDAPTGEEHLNWRQQSRNAEIWLLKQP</sequence>
<keyword evidence="1" id="KW-0378">Hydrolase</keyword>
<dbReference type="SUPFAM" id="SSF55545">
    <property type="entry name" value="beta-N-acetylhexosaminidase-like domain"/>
    <property type="match status" value="1"/>
</dbReference>
<organism evidence="5 6">
    <name type="scientific">Symmachiella macrocystis</name>
    <dbReference type="NCBI Taxonomy" id="2527985"/>
    <lineage>
        <taxon>Bacteria</taxon>
        <taxon>Pseudomonadati</taxon>
        <taxon>Planctomycetota</taxon>
        <taxon>Planctomycetia</taxon>
        <taxon>Planctomycetales</taxon>
        <taxon>Planctomycetaceae</taxon>
        <taxon>Symmachiella</taxon>
    </lineage>
</organism>
<evidence type="ECO:0000256" key="2">
    <source>
        <dbReference type="ARBA" id="ARBA00023295"/>
    </source>
</evidence>
<evidence type="ECO:0000256" key="3">
    <source>
        <dbReference type="SAM" id="SignalP"/>
    </source>
</evidence>
<feature type="domain" description="Beta-hexosaminidase bacterial type N-terminal" evidence="4">
    <location>
        <begin position="31"/>
        <end position="149"/>
    </location>
</feature>
<accession>A0A5C6BKG5</accession>
<dbReference type="GO" id="GO:0005975">
    <property type="term" value="P:carbohydrate metabolic process"/>
    <property type="evidence" value="ECO:0007669"/>
    <property type="project" value="UniProtKB-ARBA"/>
</dbReference>
<protein>
    <recommendedName>
        <fullName evidence="4">Beta-hexosaminidase bacterial type N-terminal domain-containing protein</fullName>
    </recommendedName>
</protein>
<dbReference type="InterPro" id="IPR015882">
    <property type="entry name" value="HEX_bac_N"/>
</dbReference>
<dbReference type="GO" id="GO:0016798">
    <property type="term" value="F:hydrolase activity, acting on glycosyl bonds"/>
    <property type="evidence" value="ECO:0007669"/>
    <property type="project" value="UniProtKB-KW"/>
</dbReference>
<dbReference type="Pfam" id="PF02838">
    <property type="entry name" value="Glyco_hydro_20b"/>
    <property type="match status" value="1"/>
</dbReference>
<evidence type="ECO:0000259" key="4">
    <source>
        <dbReference type="Pfam" id="PF02838"/>
    </source>
</evidence>
<proteinExistence type="predicted"/>
<evidence type="ECO:0000256" key="1">
    <source>
        <dbReference type="ARBA" id="ARBA00022801"/>
    </source>
</evidence>
<evidence type="ECO:0000313" key="6">
    <source>
        <dbReference type="Proteomes" id="UP000320735"/>
    </source>
</evidence>